<dbReference type="GeneID" id="2907001"/>
<evidence type="ECO:0000313" key="1">
    <source>
        <dbReference type="EMBL" id="AOW01266.1"/>
    </source>
</evidence>
<dbReference type="PANTHER" id="PTHR33875">
    <property type="entry name" value="OS09G0542200 PROTEIN"/>
    <property type="match status" value="1"/>
</dbReference>
<dbReference type="OrthoDB" id="37297at2759"/>
<dbReference type="OMA" id="IKFSRQN"/>
<dbReference type="eggNOG" id="ENOG502S0CB">
    <property type="taxonomic scope" value="Eukaryota"/>
</dbReference>
<dbReference type="AlphaFoldDB" id="A0A1H6PW12"/>
<dbReference type="EMBL" id="KZ858972">
    <property type="protein sequence ID" value="RDW26875.1"/>
    <property type="molecule type" value="Genomic_DNA"/>
</dbReference>
<dbReference type="Proteomes" id="UP000182444">
    <property type="component" value="Chromosome 1B"/>
</dbReference>
<dbReference type="VEuPathDB" id="FungiDB:YALI0_B05346g"/>
<organism evidence="1 3">
    <name type="scientific">Yarrowia lipolytica</name>
    <name type="common">Candida lipolytica</name>
    <dbReference type="NCBI Taxonomy" id="4952"/>
    <lineage>
        <taxon>Eukaryota</taxon>
        <taxon>Fungi</taxon>
        <taxon>Dikarya</taxon>
        <taxon>Ascomycota</taxon>
        <taxon>Saccharomycotina</taxon>
        <taxon>Dipodascomycetes</taxon>
        <taxon>Dipodascales</taxon>
        <taxon>Dipodascales incertae sedis</taxon>
        <taxon>Yarrowia</taxon>
    </lineage>
</organism>
<proteinExistence type="predicted"/>
<sequence>MALPPKYAASHILELGSGDETVNVDLFVDFNCPFSKIIWDKIENPGTNALFERVGEVKGRKLRFVFRNVPQPWHPQSTLLHEASLAVGQLAPSKFWEFAKILFDHQPEFFDTECADETRGETYKRLSKLAAEVGVEESKFLELLTVGKSKDGKPSNTGNAVTNDLKPFVRFHRQNGVHMTPTVAINGIVDPAFESSTPVDVWIEKLSK</sequence>
<reference evidence="1 3" key="1">
    <citation type="journal article" date="2016" name="PLoS ONE">
        <title>Sequence Assembly of Yarrowia lipolytica Strain W29/CLIB89 Shows Transposable Element Diversity.</title>
        <authorList>
            <person name="Magnan C."/>
            <person name="Yu J."/>
            <person name="Chang I."/>
            <person name="Jahn E."/>
            <person name="Kanomata Y."/>
            <person name="Wu J."/>
            <person name="Zeller M."/>
            <person name="Oakes M."/>
            <person name="Baldi P."/>
            <person name="Sandmeyer S."/>
        </authorList>
    </citation>
    <scope>NUCLEOTIDE SEQUENCE [LARGE SCALE GENOMIC DNA]</scope>
    <source>
        <strain evidence="1">CLIB89</strain>
        <strain evidence="3">CLIB89(W29)</strain>
    </source>
</reference>
<evidence type="ECO:0000313" key="2">
    <source>
        <dbReference type="EMBL" id="RDW26875.1"/>
    </source>
</evidence>
<protein>
    <submittedName>
        <fullName evidence="2">Thioredoxin-like protein</fullName>
    </submittedName>
</protein>
<dbReference type="VEuPathDB" id="FungiDB:YALI1_B07331g"/>
<gene>
    <name evidence="2" type="ORF">B0I71DRAFT_130130</name>
    <name evidence="1" type="ORF">YALI1_B07331g</name>
</gene>
<dbReference type="PANTHER" id="PTHR33875:SF2">
    <property type="entry name" value="ACR183CP"/>
    <property type="match status" value="1"/>
</dbReference>
<dbReference type="EMBL" id="CP017554">
    <property type="protein sequence ID" value="AOW01266.1"/>
    <property type="molecule type" value="Genomic_DNA"/>
</dbReference>
<dbReference type="Proteomes" id="UP000256601">
    <property type="component" value="Unassembled WGS sequence"/>
</dbReference>
<evidence type="ECO:0000313" key="3">
    <source>
        <dbReference type="Proteomes" id="UP000182444"/>
    </source>
</evidence>
<dbReference type="Gene3D" id="3.40.30.10">
    <property type="entry name" value="Glutaredoxin"/>
    <property type="match status" value="1"/>
</dbReference>
<dbReference type="RefSeq" id="XP_500525.1">
    <property type="nucleotide sequence ID" value="XM_500525.1"/>
</dbReference>
<dbReference type="InterPro" id="IPR036249">
    <property type="entry name" value="Thioredoxin-like_sf"/>
</dbReference>
<reference evidence="2 4" key="2">
    <citation type="submission" date="2018-07" db="EMBL/GenBank/DDBJ databases">
        <title>Draft Genome Assemblies for Five Robust Yarrowia lipolytica Strains Exhibiting High Lipid Production and Pentose Sugar Utilization and Sugar Alcohol Secretion from Undetoxified Lignocellulosic Biomass Hydrolysates.</title>
        <authorList>
            <consortium name="DOE Joint Genome Institute"/>
            <person name="Walker C."/>
            <person name="Ryu S."/>
            <person name="Na H."/>
            <person name="Zane M."/>
            <person name="LaButti K."/>
            <person name="Lipzen A."/>
            <person name="Haridas S."/>
            <person name="Barry K."/>
            <person name="Grigoriev I.V."/>
            <person name="Quarterman J."/>
            <person name="Slininger P."/>
            <person name="Dien B."/>
            <person name="Trinh C.T."/>
        </authorList>
    </citation>
    <scope>NUCLEOTIDE SEQUENCE [LARGE SCALE GENOMIC DNA]</scope>
    <source>
        <strain evidence="2 4">YB392</strain>
    </source>
</reference>
<dbReference type="SUPFAM" id="SSF52833">
    <property type="entry name" value="Thioredoxin-like"/>
    <property type="match status" value="1"/>
</dbReference>
<accession>A0A1H6PW12</accession>
<name>A0A1H6PW12_YARLL</name>
<evidence type="ECO:0000313" key="4">
    <source>
        <dbReference type="Proteomes" id="UP000256601"/>
    </source>
</evidence>
<dbReference type="KEGG" id="yli:2907001"/>